<dbReference type="PROSITE" id="PS50082">
    <property type="entry name" value="WD_REPEATS_2"/>
    <property type="match status" value="2"/>
</dbReference>
<evidence type="ECO:0000256" key="4">
    <source>
        <dbReference type="SAM" id="MobiDB-lite"/>
    </source>
</evidence>
<evidence type="ECO:0000256" key="3">
    <source>
        <dbReference type="PROSITE-ProRule" id="PRU00221"/>
    </source>
</evidence>
<proteinExistence type="predicted"/>
<feature type="repeat" description="WD" evidence="3">
    <location>
        <begin position="285"/>
        <end position="320"/>
    </location>
</feature>
<sequence length="365" mass="41420">MSDNSLEKNSFSETEHQTEDETHAFLTDSPTQDDESGRISLCPKKDVYTFESNWNTFSLSWALRPENPFRFAVGSFIEKYKNKVQIVQLDEEVDELFEVCSFDHPYPATKISWSTDKSLNAPDLLATTADYLRIWENKDDDVQLTALLRSNKNSEYCAPLTSFDWNEVDPRIIGTSSIDTTCIIWDIEAQTTTTQIIAHDKEVYDIAFTKTTNTFGSVSADGSVRLFDLRNLEHSIIIYESPGLIPLLRLAWNKLDSNYLGVVLMESEKVVILDIRIPSIPVTELEGHNASINSIAWAPHSSCHICTSGEDRQALIWDLSKVPNPIEEPVLGYTAEREINNLQWSSARNDWIAISFANKTQILRV</sequence>
<feature type="compositionally biased region" description="Basic and acidic residues" evidence="4">
    <location>
        <begin position="13"/>
        <end position="23"/>
    </location>
</feature>
<evidence type="ECO:0000313" key="6">
    <source>
        <dbReference type="Proteomes" id="UP001149090"/>
    </source>
</evidence>
<evidence type="ECO:0000256" key="1">
    <source>
        <dbReference type="ARBA" id="ARBA00022574"/>
    </source>
</evidence>
<dbReference type="InterPro" id="IPR045159">
    <property type="entry name" value="DCAF7-like"/>
</dbReference>
<dbReference type="InterPro" id="IPR019775">
    <property type="entry name" value="WD40_repeat_CS"/>
</dbReference>
<dbReference type="EMBL" id="JAPDFW010000077">
    <property type="protein sequence ID" value="KAJ5073095.1"/>
    <property type="molecule type" value="Genomic_DNA"/>
</dbReference>
<gene>
    <name evidence="5" type="ORF">M0811_09050</name>
</gene>
<organism evidence="5 6">
    <name type="scientific">Anaeramoeba ignava</name>
    <name type="common">Anaerobic marine amoeba</name>
    <dbReference type="NCBI Taxonomy" id="1746090"/>
    <lineage>
        <taxon>Eukaryota</taxon>
        <taxon>Metamonada</taxon>
        <taxon>Anaeramoebidae</taxon>
        <taxon>Anaeramoeba</taxon>
    </lineage>
</organism>
<dbReference type="InterPro" id="IPR015943">
    <property type="entry name" value="WD40/YVTN_repeat-like_dom_sf"/>
</dbReference>
<feature type="compositionally biased region" description="Polar residues" evidence="4">
    <location>
        <begin position="1"/>
        <end position="12"/>
    </location>
</feature>
<dbReference type="PROSITE" id="PS00678">
    <property type="entry name" value="WD_REPEATS_1"/>
    <property type="match status" value="1"/>
</dbReference>
<dbReference type="OrthoDB" id="24670at2759"/>
<dbReference type="AlphaFoldDB" id="A0A9Q0LJR4"/>
<dbReference type="InterPro" id="IPR036322">
    <property type="entry name" value="WD40_repeat_dom_sf"/>
</dbReference>
<dbReference type="Gene3D" id="2.130.10.10">
    <property type="entry name" value="YVTN repeat-like/Quinoprotein amine dehydrogenase"/>
    <property type="match status" value="1"/>
</dbReference>
<keyword evidence="1 3" id="KW-0853">WD repeat</keyword>
<dbReference type="SMART" id="SM00320">
    <property type="entry name" value="WD40"/>
    <property type="match status" value="4"/>
</dbReference>
<dbReference type="InterPro" id="IPR001680">
    <property type="entry name" value="WD40_rpt"/>
</dbReference>
<keyword evidence="2" id="KW-0677">Repeat</keyword>
<name>A0A9Q0LJR4_ANAIG</name>
<feature type="repeat" description="WD" evidence="3">
    <location>
        <begin position="196"/>
        <end position="231"/>
    </location>
</feature>
<accession>A0A9Q0LJR4</accession>
<keyword evidence="6" id="KW-1185">Reference proteome</keyword>
<evidence type="ECO:0000313" key="5">
    <source>
        <dbReference type="EMBL" id="KAJ5073095.1"/>
    </source>
</evidence>
<dbReference type="PROSITE" id="PS50294">
    <property type="entry name" value="WD_REPEATS_REGION"/>
    <property type="match status" value="1"/>
</dbReference>
<feature type="region of interest" description="Disordered" evidence="4">
    <location>
        <begin position="1"/>
        <end position="37"/>
    </location>
</feature>
<protein>
    <submittedName>
        <fullName evidence="5">Wd repeat containing protein</fullName>
    </submittedName>
</protein>
<dbReference type="SUPFAM" id="SSF50978">
    <property type="entry name" value="WD40 repeat-like"/>
    <property type="match status" value="1"/>
</dbReference>
<comment type="caution">
    <text evidence="5">The sequence shown here is derived from an EMBL/GenBank/DDBJ whole genome shotgun (WGS) entry which is preliminary data.</text>
</comment>
<dbReference type="OMA" id="TIAMDAC"/>
<evidence type="ECO:0000256" key="2">
    <source>
        <dbReference type="ARBA" id="ARBA00022737"/>
    </source>
</evidence>
<dbReference type="PANTHER" id="PTHR19919">
    <property type="entry name" value="WD REPEAT CONTAINING PROTEIN"/>
    <property type="match status" value="1"/>
</dbReference>
<dbReference type="Pfam" id="PF00400">
    <property type="entry name" value="WD40"/>
    <property type="match status" value="2"/>
</dbReference>
<dbReference type="Proteomes" id="UP001149090">
    <property type="component" value="Unassembled WGS sequence"/>
</dbReference>
<reference evidence="5" key="1">
    <citation type="submission" date="2022-10" db="EMBL/GenBank/DDBJ databases">
        <title>Novel sulphate-reducing endosymbionts in the free-living metamonad Anaeramoeba.</title>
        <authorList>
            <person name="Jerlstrom-Hultqvist J."/>
            <person name="Cepicka I."/>
            <person name="Gallot-Lavallee L."/>
            <person name="Salas-Leiva D."/>
            <person name="Curtis B.A."/>
            <person name="Zahonova K."/>
            <person name="Pipaliya S."/>
            <person name="Dacks J."/>
            <person name="Roger A.J."/>
        </authorList>
    </citation>
    <scope>NUCLEOTIDE SEQUENCE</scope>
    <source>
        <strain evidence="5">BMAN</strain>
    </source>
</reference>